<sequence length="104" mass="11225">MKRIRHIADPPTNPDAEVSDKLDGDEVEVSNPLVGHYSSSSPKEFHSHLIPITPRNFQPVLSSVPSSVPPPSPKSSNDRPIVASPMKPSPIPQPQPSPVLTSHI</sequence>
<accession>A0A9Q3DIQ9</accession>
<gene>
    <name evidence="2" type="ORF">O181_041208</name>
</gene>
<feature type="region of interest" description="Disordered" evidence="1">
    <location>
        <begin position="57"/>
        <end position="104"/>
    </location>
</feature>
<evidence type="ECO:0000313" key="2">
    <source>
        <dbReference type="EMBL" id="MBW0501493.1"/>
    </source>
</evidence>
<proteinExistence type="predicted"/>
<comment type="caution">
    <text evidence="2">The sequence shown here is derived from an EMBL/GenBank/DDBJ whole genome shotgun (WGS) entry which is preliminary data.</text>
</comment>
<organism evidence="2 3">
    <name type="scientific">Austropuccinia psidii MF-1</name>
    <dbReference type="NCBI Taxonomy" id="1389203"/>
    <lineage>
        <taxon>Eukaryota</taxon>
        <taxon>Fungi</taxon>
        <taxon>Dikarya</taxon>
        <taxon>Basidiomycota</taxon>
        <taxon>Pucciniomycotina</taxon>
        <taxon>Pucciniomycetes</taxon>
        <taxon>Pucciniales</taxon>
        <taxon>Sphaerophragmiaceae</taxon>
        <taxon>Austropuccinia</taxon>
    </lineage>
</organism>
<evidence type="ECO:0000256" key="1">
    <source>
        <dbReference type="SAM" id="MobiDB-lite"/>
    </source>
</evidence>
<feature type="region of interest" description="Disordered" evidence="1">
    <location>
        <begin position="31"/>
        <end position="50"/>
    </location>
</feature>
<feature type="compositionally biased region" description="Pro residues" evidence="1">
    <location>
        <begin position="87"/>
        <end position="97"/>
    </location>
</feature>
<protein>
    <submittedName>
        <fullName evidence="2">Uncharacterized protein</fullName>
    </submittedName>
</protein>
<name>A0A9Q3DIQ9_9BASI</name>
<feature type="region of interest" description="Disordered" evidence="1">
    <location>
        <begin position="1"/>
        <end position="25"/>
    </location>
</feature>
<dbReference type="AlphaFoldDB" id="A0A9Q3DIQ9"/>
<evidence type="ECO:0000313" key="3">
    <source>
        <dbReference type="Proteomes" id="UP000765509"/>
    </source>
</evidence>
<dbReference type="EMBL" id="AVOT02016347">
    <property type="protein sequence ID" value="MBW0501493.1"/>
    <property type="molecule type" value="Genomic_DNA"/>
</dbReference>
<reference evidence="2" key="1">
    <citation type="submission" date="2021-03" db="EMBL/GenBank/DDBJ databases">
        <title>Draft genome sequence of rust myrtle Austropuccinia psidii MF-1, a brazilian biotype.</title>
        <authorList>
            <person name="Quecine M.C."/>
            <person name="Pachon D.M.R."/>
            <person name="Bonatelli M.L."/>
            <person name="Correr F.H."/>
            <person name="Franceschini L.M."/>
            <person name="Leite T.F."/>
            <person name="Margarido G.R.A."/>
            <person name="Almeida C.A."/>
            <person name="Ferrarezi J.A."/>
            <person name="Labate C.A."/>
        </authorList>
    </citation>
    <scope>NUCLEOTIDE SEQUENCE</scope>
    <source>
        <strain evidence="2">MF-1</strain>
    </source>
</reference>
<keyword evidence="3" id="KW-1185">Reference proteome</keyword>
<dbReference type="Proteomes" id="UP000765509">
    <property type="component" value="Unassembled WGS sequence"/>
</dbReference>